<keyword evidence="3" id="KW-1185">Reference proteome</keyword>
<dbReference type="EMBL" id="AKHW03004164">
    <property type="protein sequence ID" value="KYO30438.1"/>
    <property type="molecule type" value="Genomic_DNA"/>
</dbReference>
<evidence type="ECO:0000313" key="3">
    <source>
        <dbReference type="Proteomes" id="UP000050525"/>
    </source>
</evidence>
<gene>
    <name evidence="2" type="ORF">Y1Q_0019064</name>
</gene>
<proteinExistence type="predicted"/>
<accession>A0A151N118</accession>
<dbReference type="Proteomes" id="UP000050525">
    <property type="component" value="Unassembled WGS sequence"/>
</dbReference>
<reference evidence="2 3" key="1">
    <citation type="journal article" date="2012" name="Genome Biol.">
        <title>Sequencing three crocodilian genomes to illuminate the evolution of archosaurs and amniotes.</title>
        <authorList>
            <person name="St John J.A."/>
            <person name="Braun E.L."/>
            <person name="Isberg S.R."/>
            <person name="Miles L.G."/>
            <person name="Chong A.Y."/>
            <person name="Gongora J."/>
            <person name="Dalzell P."/>
            <person name="Moran C."/>
            <person name="Bed'hom B."/>
            <person name="Abzhanov A."/>
            <person name="Burgess S.C."/>
            <person name="Cooksey A.M."/>
            <person name="Castoe T.A."/>
            <person name="Crawford N.G."/>
            <person name="Densmore L.D."/>
            <person name="Drew J.C."/>
            <person name="Edwards S.V."/>
            <person name="Faircloth B.C."/>
            <person name="Fujita M.K."/>
            <person name="Greenwold M.J."/>
            <person name="Hoffmann F.G."/>
            <person name="Howard J.M."/>
            <person name="Iguchi T."/>
            <person name="Janes D.E."/>
            <person name="Khan S.Y."/>
            <person name="Kohno S."/>
            <person name="de Koning A.J."/>
            <person name="Lance S.L."/>
            <person name="McCarthy F.M."/>
            <person name="McCormack J.E."/>
            <person name="Merchant M.E."/>
            <person name="Peterson D.G."/>
            <person name="Pollock D.D."/>
            <person name="Pourmand N."/>
            <person name="Raney B.J."/>
            <person name="Roessler K.A."/>
            <person name="Sanford J.R."/>
            <person name="Sawyer R.H."/>
            <person name="Schmidt C.J."/>
            <person name="Triplett E.W."/>
            <person name="Tuberville T.D."/>
            <person name="Venegas-Anaya M."/>
            <person name="Howard J.T."/>
            <person name="Jarvis E.D."/>
            <person name="Guillette L.J.Jr."/>
            <person name="Glenn T.C."/>
            <person name="Green R.E."/>
            <person name="Ray D.A."/>
        </authorList>
    </citation>
    <scope>NUCLEOTIDE SEQUENCE [LARGE SCALE GENOMIC DNA]</scope>
    <source>
        <strain evidence="2">KSC_2009_1</strain>
    </source>
</reference>
<sequence>MEPQRINLHSAQSHQEEEAAPSEERHNSISLISKLYGAAACPCREHLGLHGKWRTPRFNERGWKKWDCEAAKGHT</sequence>
<organism evidence="2 3">
    <name type="scientific">Alligator mississippiensis</name>
    <name type="common">American alligator</name>
    <dbReference type="NCBI Taxonomy" id="8496"/>
    <lineage>
        <taxon>Eukaryota</taxon>
        <taxon>Metazoa</taxon>
        <taxon>Chordata</taxon>
        <taxon>Craniata</taxon>
        <taxon>Vertebrata</taxon>
        <taxon>Euteleostomi</taxon>
        <taxon>Archelosauria</taxon>
        <taxon>Archosauria</taxon>
        <taxon>Crocodylia</taxon>
        <taxon>Alligatoridae</taxon>
        <taxon>Alligatorinae</taxon>
        <taxon>Alligator</taxon>
    </lineage>
</organism>
<feature type="compositionally biased region" description="Basic and acidic residues" evidence="1">
    <location>
        <begin position="14"/>
        <end position="26"/>
    </location>
</feature>
<comment type="caution">
    <text evidence="2">The sequence shown here is derived from an EMBL/GenBank/DDBJ whole genome shotgun (WGS) entry which is preliminary data.</text>
</comment>
<feature type="region of interest" description="Disordered" evidence="1">
    <location>
        <begin position="1"/>
        <end position="26"/>
    </location>
</feature>
<protein>
    <submittedName>
        <fullName evidence="2">Uncharacterized protein</fullName>
    </submittedName>
</protein>
<name>A0A151N118_ALLMI</name>
<evidence type="ECO:0000256" key="1">
    <source>
        <dbReference type="SAM" id="MobiDB-lite"/>
    </source>
</evidence>
<dbReference type="AlphaFoldDB" id="A0A151N118"/>
<evidence type="ECO:0000313" key="2">
    <source>
        <dbReference type="EMBL" id="KYO30438.1"/>
    </source>
</evidence>